<reference evidence="3" key="1">
    <citation type="submission" date="2018-05" db="EMBL/GenBank/DDBJ databases">
        <authorList>
            <person name="Lanie J.A."/>
            <person name="Ng W.-L."/>
            <person name="Kazmierczak K.M."/>
            <person name="Andrzejewski T.M."/>
            <person name="Davidsen T.M."/>
            <person name="Wayne K.J."/>
            <person name="Tettelin H."/>
            <person name="Glass J.I."/>
            <person name="Rusch D."/>
            <person name="Podicherti R."/>
            <person name="Tsui H.-C.T."/>
            <person name="Winkler M.E."/>
        </authorList>
    </citation>
    <scope>NUCLEOTIDE SEQUENCE</scope>
</reference>
<keyword evidence="1" id="KW-0732">Signal</keyword>
<accession>A0A382TFP5</accession>
<dbReference type="AlphaFoldDB" id="A0A382TFP5"/>
<name>A0A382TFP5_9ZZZZ</name>
<evidence type="ECO:0000259" key="2">
    <source>
        <dbReference type="Pfam" id="PF02608"/>
    </source>
</evidence>
<proteinExistence type="predicted"/>
<feature type="non-terminal residue" evidence="3">
    <location>
        <position position="186"/>
    </location>
</feature>
<evidence type="ECO:0000313" key="3">
    <source>
        <dbReference type="EMBL" id="SVD20960.1"/>
    </source>
</evidence>
<dbReference type="InterPro" id="IPR003760">
    <property type="entry name" value="PnrA-like"/>
</dbReference>
<gene>
    <name evidence="3" type="ORF">METZ01_LOCUS373814</name>
</gene>
<dbReference type="PANTHER" id="PTHR43208:SF1">
    <property type="entry name" value="ABC TRANSPORTER SUBSTRATE-BINDING PROTEIN"/>
    <property type="match status" value="1"/>
</dbReference>
<dbReference type="Gene3D" id="3.40.50.2300">
    <property type="match status" value="1"/>
</dbReference>
<dbReference type="PANTHER" id="PTHR43208">
    <property type="entry name" value="ABC TRANSPORTER SUBSTRATE-BINDING PROTEIN"/>
    <property type="match status" value="1"/>
</dbReference>
<feature type="domain" description="ABC transporter substrate-binding protein PnrA-like" evidence="2">
    <location>
        <begin position="47"/>
        <end position="186"/>
    </location>
</feature>
<dbReference type="EMBL" id="UINC01136282">
    <property type="protein sequence ID" value="SVD20960.1"/>
    <property type="molecule type" value="Genomic_DNA"/>
</dbReference>
<organism evidence="3">
    <name type="scientific">marine metagenome</name>
    <dbReference type="NCBI Taxonomy" id="408172"/>
    <lineage>
        <taxon>unclassified sequences</taxon>
        <taxon>metagenomes</taxon>
        <taxon>ecological metagenomes</taxon>
    </lineage>
</organism>
<dbReference type="GO" id="GO:0005886">
    <property type="term" value="C:plasma membrane"/>
    <property type="evidence" value="ECO:0007669"/>
    <property type="project" value="InterPro"/>
</dbReference>
<protein>
    <recommendedName>
        <fullName evidence="2">ABC transporter substrate-binding protein PnrA-like domain-containing protein</fullName>
    </recommendedName>
</protein>
<dbReference type="InterPro" id="IPR052910">
    <property type="entry name" value="ABC-Purine-Binding"/>
</dbReference>
<dbReference type="Pfam" id="PF02608">
    <property type="entry name" value="Bmp"/>
    <property type="match status" value="1"/>
</dbReference>
<evidence type="ECO:0000256" key="1">
    <source>
        <dbReference type="ARBA" id="ARBA00022729"/>
    </source>
</evidence>
<sequence length="186" mass="20415">MFYKTARNLARGLLTVTFLASLSASSVVKAEGFALKSDPKPVFVYFNVKNDGGWVQALDEARLRMEKDLGLKIPYVEDIPEVATEIRPAVKKFIKRGYNIILGSAFGYSDTFLELANENPDIAFLNPAGTTNNEKNLLSYYGRTYESQYLCGMVAGAMTKSGKIGFVAANPFGLVNWTVNAYLLGA</sequence>